<dbReference type="Proteomes" id="UP000470772">
    <property type="component" value="Unassembled WGS sequence"/>
</dbReference>
<evidence type="ECO:0000313" key="2">
    <source>
        <dbReference type="Proteomes" id="UP000470772"/>
    </source>
</evidence>
<dbReference type="AlphaFoldDB" id="A0A6A9QN58"/>
<sequence length="165" mass="19107">MTFSILDVDYLVLMGSSLNVDLKTTLENRLFLSGYLYKVKPVMYTFDRKFIEPSPTREVMVSHKGGVKAIVESMYPDLPVTEMGTSSTAIISRKGKQEILKFGLFSSLYSMNLSFMLLGHPHLYKESTSLMIDLMEMLSHHDKELHELYEKTWNKLIKEYHPYPL</sequence>
<dbReference type="EMBL" id="WGGD01000005">
    <property type="protein sequence ID" value="MUN29589.1"/>
    <property type="molecule type" value="Genomic_DNA"/>
</dbReference>
<accession>A0A6A9QN58</accession>
<comment type="caution">
    <text evidence="1">The sequence shown here is derived from an EMBL/GenBank/DDBJ whole genome shotgun (WGS) entry which is preliminary data.</text>
</comment>
<name>A0A6A9QN58_SULME</name>
<gene>
    <name evidence="1" type="ORF">GC250_09095</name>
</gene>
<protein>
    <submittedName>
        <fullName evidence="1">Uncharacterized protein</fullName>
    </submittedName>
</protein>
<evidence type="ECO:0000313" key="1">
    <source>
        <dbReference type="EMBL" id="MUN29589.1"/>
    </source>
</evidence>
<keyword evidence="2" id="KW-1185">Reference proteome</keyword>
<reference evidence="1 2" key="1">
    <citation type="submission" date="2019-10" db="EMBL/GenBank/DDBJ databases">
        <title>Sequencing and Assembly of Multiple Reported Metal-Biooxidizing Members of the Extremely Thermoacidophilic Archaeal Family Sulfolobaceae.</title>
        <authorList>
            <person name="Counts J.A."/>
            <person name="Kelly R.M."/>
        </authorList>
    </citation>
    <scope>NUCLEOTIDE SEQUENCE [LARGE SCALE GENOMIC DNA]</scope>
    <source>
        <strain evidence="1 2">DSM 6482</strain>
    </source>
</reference>
<organism evidence="1 2">
    <name type="scientific">Sulfuracidifex metallicus DSM 6482 = JCM 9184</name>
    <dbReference type="NCBI Taxonomy" id="523847"/>
    <lineage>
        <taxon>Archaea</taxon>
        <taxon>Thermoproteota</taxon>
        <taxon>Thermoprotei</taxon>
        <taxon>Sulfolobales</taxon>
        <taxon>Sulfolobaceae</taxon>
        <taxon>Sulfuracidifex</taxon>
    </lineage>
</organism>
<proteinExistence type="predicted"/>